<dbReference type="InterPro" id="IPR016166">
    <property type="entry name" value="FAD-bd_PCMH"/>
</dbReference>
<feature type="domain" description="FAD-binding PCMH-type" evidence="4">
    <location>
        <begin position="132"/>
        <end position="315"/>
    </location>
</feature>
<dbReference type="PANTHER" id="PTHR13878:SF91">
    <property type="entry name" value="FAD BINDING DOMAIN PROTEIN (AFU_ORTHOLOGUE AFUA_6G12070)-RELATED"/>
    <property type="match status" value="1"/>
</dbReference>
<dbReference type="Pfam" id="PF01565">
    <property type="entry name" value="FAD_binding_4"/>
    <property type="match status" value="1"/>
</dbReference>
<dbReference type="EMBL" id="KN832974">
    <property type="protein sequence ID" value="KIM89538.1"/>
    <property type="molecule type" value="Genomic_DNA"/>
</dbReference>
<dbReference type="Proteomes" id="UP000054166">
    <property type="component" value="Unassembled WGS sequence"/>
</dbReference>
<gene>
    <name evidence="5" type="ORF">PILCRDRAFT_812384</name>
</gene>
<dbReference type="InterPro" id="IPR016169">
    <property type="entry name" value="FAD-bd_PCMH_sub2"/>
</dbReference>
<dbReference type="GO" id="GO:0071949">
    <property type="term" value="F:FAD binding"/>
    <property type="evidence" value="ECO:0007669"/>
    <property type="project" value="InterPro"/>
</dbReference>
<evidence type="ECO:0000313" key="6">
    <source>
        <dbReference type="Proteomes" id="UP000054166"/>
    </source>
</evidence>
<evidence type="ECO:0000259" key="4">
    <source>
        <dbReference type="PROSITE" id="PS51387"/>
    </source>
</evidence>
<organism evidence="5 6">
    <name type="scientific">Piloderma croceum (strain F 1598)</name>
    <dbReference type="NCBI Taxonomy" id="765440"/>
    <lineage>
        <taxon>Eukaryota</taxon>
        <taxon>Fungi</taxon>
        <taxon>Dikarya</taxon>
        <taxon>Basidiomycota</taxon>
        <taxon>Agaricomycotina</taxon>
        <taxon>Agaricomycetes</taxon>
        <taxon>Agaricomycetidae</taxon>
        <taxon>Atheliales</taxon>
        <taxon>Atheliaceae</taxon>
        <taxon>Piloderma</taxon>
    </lineage>
</organism>
<reference evidence="5 6" key="1">
    <citation type="submission" date="2014-04" db="EMBL/GenBank/DDBJ databases">
        <authorList>
            <consortium name="DOE Joint Genome Institute"/>
            <person name="Kuo A."/>
            <person name="Tarkka M."/>
            <person name="Buscot F."/>
            <person name="Kohler A."/>
            <person name="Nagy L.G."/>
            <person name="Floudas D."/>
            <person name="Copeland A."/>
            <person name="Barry K.W."/>
            <person name="Cichocki N."/>
            <person name="Veneault-Fourrey C."/>
            <person name="LaButti K."/>
            <person name="Lindquist E.A."/>
            <person name="Lipzen A."/>
            <person name="Lundell T."/>
            <person name="Morin E."/>
            <person name="Murat C."/>
            <person name="Sun H."/>
            <person name="Tunlid A."/>
            <person name="Henrissat B."/>
            <person name="Grigoriev I.V."/>
            <person name="Hibbett D.S."/>
            <person name="Martin F."/>
            <person name="Nordberg H.P."/>
            <person name="Cantor M.N."/>
            <person name="Hua S.X."/>
        </authorList>
    </citation>
    <scope>NUCLEOTIDE SEQUENCE [LARGE SCALE GENOMIC DNA]</scope>
    <source>
        <strain evidence="5 6">F 1598</strain>
    </source>
</reference>
<evidence type="ECO:0000256" key="1">
    <source>
        <dbReference type="ARBA" id="ARBA00005466"/>
    </source>
</evidence>
<sequence length="578" mass="63570">MGSLFIAFLMPGIAYASTTSVLETASQYKVAVANSHLNQWDFFNLTLHGRLQKGMAVSTPCFPVFDGKNKTFNSTACDDVQIGYTNPLFRAPIFGAYMLPQWEGCQSSGEQCLLDSSNTSNPAAWTDFRCSQGSVAPYYIDVRDASDVNKAFAFSLATGVRLSIKNSGHDYKGRSSGRDTLSLWMHNLQSIKHSTVFVPKGCKPSASYNAVTIGAGTYFQQIYDFAEAHNITVIGGYHQTIAASGGWVQGGGHSILSPVYGLGVDRVVEFKIVTPDGRHRIANECQNRDLFWALRGGGGSTWGVVMETTHKVEPQLKLQVASISFNQTATNAFPWLNIVTQTALKWSKEGWGGHIRANNLINVNPRLTLAEAKASLKNISDYALSQNGTVTIETLPSWKTFFDKYVTGAESGVGNIITLGTRLIPAANFETEEGLDAVYEMLKGFLPVASPNIILGTPFLYKHTGGSTSVTPAWRNSVWHLAMHEAWNFNTSTTQKVVAYKNITNIVQSMRDISPHSGSYVNEGDLYEPNHTRAFWGDNYPRLLSIKKKYDPCGLLDCWQCVGWKGANDPLFSCYLKE</sequence>
<comment type="similarity">
    <text evidence="1">Belongs to the oxygen-dependent FAD-linked oxidoreductase family.</text>
</comment>
<dbReference type="InterPro" id="IPR006094">
    <property type="entry name" value="Oxid_FAD_bind_N"/>
</dbReference>
<evidence type="ECO:0000256" key="3">
    <source>
        <dbReference type="SAM" id="SignalP"/>
    </source>
</evidence>
<dbReference type="STRING" id="765440.A0A0C3BSM5"/>
<dbReference type="OrthoDB" id="9983560at2759"/>
<feature type="chain" id="PRO_5002162144" description="FAD-binding PCMH-type domain-containing protein" evidence="3">
    <location>
        <begin position="17"/>
        <end position="578"/>
    </location>
</feature>
<dbReference type="HOGENOM" id="CLU_018354_4_0_1"/>
<dbReference type="PROSITE" id="PS51387">
    <property type="entry name" value="FAD_PCMH"/>
    <property type="match status" value="1"/>
</dbReference>
<protein>
    <recommendedName>
        <fullName evidence="4">FAD-binding PCMH-type domain-containing protein</fullName>
    </recommendedName>
</protein>
<dbReference type="Gene3D" id="3.30.465.10">
    <property type="match status" value="2"/>
</dbReference>
<dbReference type="InParanoid" id="A0A0C3BSM5"/>
<dbReference type="SUPFAM" id="SSF56176">
    <property type="entry name" value="FAD-binding/transporter-associated domain-like"/>
    <property type="match status" value="1"/>
</dbReference>
<proteinExistence type="inferred from homology"/>
<keyword evidence="2" id="KW-0560">Oxidoreductase</keyword>
<dbReference type="Pfam" id="PF08031">
    <property type="entry name" value="BBE"/>
    <property type="match status" value="1"/>
</dbReference>
<feature type="signal peptide" evidence="3">
    <location>
        <begin position="1"/>
        <end position="16"/>
    </location>
</feature>
<dbReference type="PANTHER" id="PTHR13878">
    <property type="entry name" value="GULONOLACTONE OXIDASE"/>
    <property type="match status" value="1"/>
</dbReference>
<evidence type="ECO:0000256" key="2">
    <source>
        <dbReference type="ARBA" id="ARBA00023002"/>
    </source>
</evidence>
<dbReference type="GO" id="GO:0016491">
    <property type="term" value="F:oxidoreductase activity"/>
    <property type="evidence" value="ECO:0007669"/>
    <property type="project" value="UniProtKB-KW"/>
</dbReference>
<dbReference type="InterPro" id="IPR012951">
    <property type="entry name" value="BBE"/>
</dbReference>
<evidence type="ECO:0000313" key="5">
    <source>
        <dbReference type="EMBL" id="KIM89538.1"/>
    </source>
</evidence>
<dbReference type="AlphaFoldDB" id="A0A0C3BSM5"/>
<accession>A0A0C3BSM5</accession>
<name>A0A0C3BSM5_PILCF</name>
<keyword evidence="6" id="KW-1185">Reference proteome</keyword>
<dbReference type="InterPro" id="IPR050432">
    <property type="entry name" value="FAD-linked_Oxidoreductases_BP"/>
</dbReference>
<dbReference type="InterPro" id="IPR036318">
    <property type="entry name" value="FAD-bd_PCMH-like_sf"/>
</dbReference>
<keyword evidence="3" id="KW-0732">Signal</keyword>
<reference evidence="6" key="2">
    <citation type="submission" date="2015-01" db="EMBL/GenBank/DDBJ databases">
        <title>Evolutionary Origins and Diversification of the Mycorrhizal Mutualists.</title>
        <authorList>
            <consortium name="DOE Joint Genome Institute"/>
            <consortium name="Mycorrhizal Genomics Consortium"/>
            <person name="Kohler A."/>
            <person name="Kuo A."/>
            <person name="Nagy L.G."/>
            <person name="Floudas D."/>
            <person name="Copeland A."/>
            <person name="Barry K.W."/>
            <person name="Cichocki N."/>
            <person name="Veneault-Fourrey C."/>
            <person name="LaButti K."/>
            <person name="Lindquist E.A."/>
            <person name="Lipzen A."/>
            <person name="Lundell T."/>
            <person name="Morin E."/>
            <person name="Murat C."/>
            <person name="Riley R."/>
            <person name="Ohm R."/>
            <person name="Sun H."/>
            <person name="Tunlid A."/>
            <person name="Henrissat B."/>
            <person name="Grigoriev I.V."/>
            <person name="Hibbett D.S."/>
            <person name="Martin F."/>
        </authorList>
    </citation>
    <scope>NUCLEOTIDE SEQUENCE [LARGE SCALE GENOMIC DNA]</scope>
    <source>
        <strain evidence="6">F 1598</strain>
    </source>
</reference>